<reference evidence="5 6" key="1">
    <citation type="journal article" name="Front. Microbiol.">
        <title>Sugar Metabolism of the First Thermophilic Planctomycete Thermogutta terrifontis: Comparative Genomic and Transcriptomic Approaches.</title>
        <authorList>
            <person name="Elcheninov A.G."/>
            <person name="Menzel P."/>
            <person name="Gudbergsdottir S.R."/>
            <person name="Slesarev A.I."/>
            <person name="Kadnikov V.V."/>
            <person name="Krogh A."/>
            <person name="Bonch-Osmolovskaya E.A."/>
            <person name="Peng X."/>
            <person name="Kublanov I.V."/>
        </authorList>
    </citation>
    <scope>NUCLEOTIDE SEQUENCE [LARGE SCALE GENOMIC DNA]</scope>
    <source>
        <strain evidence="5 6">R1</strain>
    </source>
</reference>
<dbReference type="InterPro" id="IPR052173">
    <property type="entry name" value="Beta-lactam_resp_regulator"/>
</dbReference>
<accession>A0A286RJE8</accession>
<dbReference type="EMBL" id="CP018477">
    <property type="protein sequence ID" value="ASV76089.1"/>
    <property type="molecule type" value="Genomic_DNA"/>
</dbReference>
<protein>
    <submittedName>
        <fullName evidence="5">Regulatory sensor-transducer, BlaR1/MecR1 family</fullName>
    </submittedName>
</protein>
<evidence type="ECO:0000256" key="3">
    <source>
        <dbReference type="SAM" id="Phobius"/>
    </source>
</evidence>
<keyword evidence="6" id="KW-1185">Reference proteome</keyword>
<evidence type="ECO:0000313" key="5">
    <source>
        <dbReference type="EMBL" id="ASV76089.1"/>
    </source>
</evidence>
<proteinExistence type="predicted"/>
<feature type="domain" description="Peptidase M56" evidence="4">
    <location>
        <begin position="135"/>
        <end position="284"/>
    </location>
</feature>
<feature type="compositionally biased region" description="Basic and acidic residues" evidence="2">
    <location>
        <begin position="414"/>
        <end position="481"/>
    </location>
</feature>
<dbReference type="PANTHER" id="PTHR34978">
    <property type="entry name" value="POSSIBLE SENSOR-TRANSDUCER PROTEIN BLAR"/>
    <property type="match status" value="1"/>
</dbReference>
<feature type="compositionally biased region" description="Pro residues" evidence="2">
    <location>
        <begin position="601"/>
        <end position="611"/>
    </location>
</feature>
<organism evidence="5 6">
    <name type="scientific">Thermogutta terrifontis</name>
    <dbReference type="NCBI Taxonomy" id="1331910"/>
    <lineage>
        <taxon>Bacteria</taxon>
        <taxon>Pseudomonadati</taxon>
        <taxon>Planctomycetota</taxon>
        <taxon>Planctomycetia</taxon>
        <taxon>Pirellulales</taxon>
        <taxon>Thermoguttaceae</taxon>
        <taxon>Thermogutta</taxon>
    </lineage>
</organism>
<keyword evidence="3" id="KW-0472">Membrane</keyword>
<evidence type="ECO:0000256" key="1">
    <source>
        <dbReference type="SAM" id="Coils"/>
    </source>
</evidence>
<feature type="compositionally biased region" description="Pro residues" evidence="2">
    <location>
        <begin position="645"/>
        <end position="658"/>
    </location>
</feature>
<feature type="transmembrane region" description="Helical" evidence="3">
    <location>
        <begin position="6"/>
        <end position="25"/>
    </location>
</feature>
<sequence length="689" mass="77296">METPWQSLVFLALGVTLLVALAALAGGASARAELRRLVWISCLAGILVFVLSVLFAAPIAVWQLVRFFSQEERPSVSDALVEGHTGEQSLGADPSEVASPAMNAAFVISRPAKLGEELGPARDVPVPPEFFGSQWERWLLLVWTGGFLVFGTETVLKRVVTAWVRRSGHDLSGTPLAVWVNDMAREAAYIRPIRVVASARFLTPVAFGVMRPTIGVPLGFDPHLNANADKAVLLHELKHILNRDPFWHVLADVVVAILWWHPAAWFARFQWGKASEEVADEYSLCIPDGPRELAAGLVFYGRKALEGRMTLLATTGVRTRSHLAARVKRLLCLQDDQTAGRLDKVGVSARLQRWAVWLTAAAVFFASVGATAPQVPVVYGGARMSWVRWCWRHSLLAAAAVAFVAPWGPPPLAEEGRKPDKPAAVERAEREEREKPRVEREEREEGKRERGVREDREREREEREQPRERPRPPEVGPRGERPLGPPALERIERQLAELREQIARAREAGQEERVRDLEHQIGRLERIRENIRAGRPPEAGLEPPPEAHTAMMERLERRMAELRERIAQAEREGRQELLRELRAEVERVERAMRDLREGRLPPRPPAVPVPPERMERARHAAELLRREGFGDMAELLMRAVTGMPPAGPPRAPEAGPPRPEGERRGPPSGDRPRGEPPRPERDRPEGDRR</sequence>
<gene>
    <name evidence="5" type="ORF">THTE_3487</name>
</gene>
<dbReference type="Pfam" id="PF05569">
    <property type="entry name" value="Peptidase_M56"/>
    <property type="match status" value="1"/>
</dbReference>
<evidence type="ECO:0000313" key="6">
    <source>
        <dbReference type="Proteomes" id="UP000215086"/>
    </source>
</evidence>
<feature type="compositionally biased region" description="Basic and acidic residues" evidence="2">
    <location>
        <begin position="659"/>
        <end position="689"/>
    </location>
</feature>
<keyword evidence="1" id="KW-0175">Coiled coil</keyword>
<dbReference type="CDD" id="cd07341">
    <property type="entry name" value="M56_BlaR1_MecR1_like"/>
    <property type="match status" value="1"/>
</dbReference>
<evidence type="ECO:0000259" key="4">
    <source>
        <dbReference type="Pfam" id="PF05569"/>
    </source>
</evidence>
<name>A0A286RJE8_9BACT</name>
<dbReference type="AlphaFoldDB" id="A0A286RJE8"/>
<keyword evidence="3" id="KW-0812">Transmembrane</keyword>
<dbReference type="KEGG" id="ttf:THTE_3487"/>
<evidence type="ECO:0000256" key="2">
    <source>
        <dbReference type="SAM" id="MobiDB-lite"/>
    </source>
</evidence>
<feature type="region of interest" description="Disordered" evidence="2">
    <location>
        <begin position="409"/>
        <end position="486"/>
    </location>
</feature>
<feature type="coiled-coil region" evidence="1">
    <location>
        <begin position="488"/>
        <end position="527"/>
    </location>
</feature>
<feature type="transmembrane region" description="Helical" evidence="3">
    <location>
        <begin position="37"/>
        <end position="65"/>
    </location>
</feature>
<dbReference type="PANTHER" id="PTHR34978:SF3">
    <property type="entry name" value="SLR0241 PROTEIN"/>
    <property type="match status" value="1"/>
</dbReference>
<keyword evidence="3" id="KW-1133">Transmembrane helix</keyword>
<dbReference type="Proteomes" id="UP000215086">
    <property type="component" value="Chromosome"/>
</dbReference>
<feature type="region of interest" description="Disordered" evidence="2">
    <location>
        <begin position="596"/>
        <end position="615"/>
    </location>
</feature>
<dbReference type="InterPro" id="IPR008756">
    <property type="entry name" value="Peptidase_M56"/>
</dbReference>
<feature type="region of interest" description="Disordered" evidence="2">
    <location>
        <begin position="637"/>
        <end position="689"/>
    </location>
</feature>